<evidence type="ECO:0000313" key="5">
    <source>
        <dbReference type="Proteomes" id="UP000749559"/>
    </source>
</evidence>
<dbReference type="Gene3D" id="1.20.1250.20">
    <property type="entry name" value="MFS general substrate transporter like domains"/>
    <property type="match status" value="1"/>
</dbReference>
<feature type="region of interest" description="Disordered" evidence="2">
    <location>
        <begin position="1"/>
        <end position="47"/>
    </location>
</feature>
<dbReference type="GO" id="GO:0043252">
    <property type="term" value="P:sodium-independent organic anion transport"/>
    <property type="evidence" value="ECO:0007669"/>
    <property type="project" value="TreeGrafter"/>
</dbReference>
<accession>A0A8J1XNR5</accession>
<dbReference type="InterPro" id="IPR004156">
    <property type="entry name" value="OATP"/>
</dbReference>
<dbReference type="EMBL" id="CAIIXF020000001">
    <property type="protein sequence ID" value="CAH1775816.1"/>
    <property type="molecule type" value="Genomic_DNA"/>
</dbReference>
<protein>
    <submittedName>
        <fullName evidence="4">Uncharacterized protein</fullName>
    </submittedName>
</protein>
<dbReference type="InterPro" id="IPR036259">
    <property type="entry name" value="MFS_trans_sf"/>
</dbReference>
<dbReference type="GO" id="GO:0016323">
    <property type="term" value="C:basolateral plasma membrane"/>
    <property type="evidence" value="ECO:0007669"/>
    <property type="project" value="TreeGrafter"/>
</dbReference>
<evidence type="ECO:0000256" key="1">
    <source>
        <dbReference type="ARBA" id="ARBA00023157"/>
    </source>
</evidence>
<dbReference type="PANTHER" id="PTHR11388:SF100">
    <property type="entry name" value="SOLUTE CARRIER ORGANIC ANION TRANSPORTER FAMILY MEMBER 4A1"/>
    <property type="match status" value="1"/>
</dbReference>
<keyword evidence="5" id="KW-1185">Reference proteome</keyword>
<dbReference type="SUPFAM" id="SSF103473">
    <property type="entry name" value="MFS general substrate transporter"/>
    <property type="match status" value="1"/>
</dbReference>
<dbReference type="Pfam" id="PF03137">
    <property type="entry name" value="OATP"/>
    <property type="match status" value="1"/>
</dbReference>
<evidence type="ECO:0000256" key="2">
    <source>
        <dbReference type="SAM" id="MobiDB-lite"/>
    </source>
</evidence>
<keyword evidence="1" id="KW-1015">Disulfide bond</keyword>
<comment type="caution">
    <text evidence="4">The sequence shown here is derived from an EMBL/GenBank/DDBJ whole genome shotgun (WGS) entry which is preliminary data.</text>
</comment>
<dbReference type="PANTHER" id="PTHR11388">
    <property type="entry name" value="ORGANIC ANION TRANSPORTER"/>
    <property type="match status" value="1"/>
</dbReference>
<feature type="transmembrane region" description="Helical" evidence="3">
    <location>
        <begin position="126"/>
        <end position="147"/>
    </location>
</feature>
<gene>
    <name evidence="4" type="ORF">OFUS_LOCUS3068</name>
</gene>
<feature type="compositionally biased region" description="Basic and acidic residues" evidence="2">
    <location>
        <begin position="8"/>
        <end position="28"/>
    </location>
</feature>
<organism evidence="4 5">
    <name type="scientific">Owenia fusiformis</name>
    <name type="common">Polychaete worm</name>
    <dbReference type="NCBI Taxonomy" id="6347"/>
    <lineage>
        <taxon>Eukaryota</taxon>
        <taxon>Metazoa</taxon>
        <taxon>Spiralia</taxon>
        <taxon>Lophotrochozoa</taxon>
        <taxon>Annelida</taxon>
        <taxon>Polychaeta</taxon>
        <taxon>Sedentaria</taxon>
        <taxon>Canalipalpata</taxon>
        <taxon>Sabellida</taxon>
        <taxon>Oweniida</taxon>
        <taxon>Oweniidae</taxon>
        <taxon>Owenia</taxon>
    </lineage>
</organism>
<proteinExistence type="predicted"/>
<evidence type="ECO:0000256" key="3">
    <source>
        <dbReference type="SAM" id="Phobius"/>
    </source>
</evidence>
<dbReference type="OrthoDB" id="5062115at2759"/>
<dbReference type="AlphaFoldDB" id="A0A8J1XNR5"/>
<reference evidence="4" key="1">
    <citation type="submission" date="2022-03" db="EMBL/GenBank/DDBJ databases">
        <authorList>
            <person name="Martin C."/>
        </authorList>
    </citation>
    <scope>NUCLEOTIDE SEQUENCE</scope>
</reference>
<keyword evidence="3" id="KW-1133">Transmembrane helix</keyword>
<feature type="non-terminal residue" evidence="4">
    <location>
        <position position="1"/>
    </location>
</feature>
<evidence type="ECO:0000313" key="4">
    <source>
        <dbReference type="EMBL" id="CAH1775816.1"/>
    </source>
</evidence>
<sequence length="171" mass="18265">FNSGPDVAKIENDADKNKEGCSELKSSFKTDSLGNGHQSSKEDPVKSSQVSFALTQQQKGDVADNLKCGYGPCEPDCFKSCTGVVCYMVCYCLVGLSISMCSNGFLSTGISTIEKRFELSSSWSSWIAASYDIASVPGLIIVSYWGAVGHRTRWMAVGSTLAGIGSILFVL</sequence>
<keyword evidence="3" id="KW-0812">Transmembrane</keyword>
<feature type="non-terminal residue" evidence="4">
    <location>
        <position position="171"/>
    </location>
</feature>
<keyword evidence="3" id="KW-0472">Membrane</keyword>
<feature type="transmembrane region" description="Helical" evidence="3">
    <location>
        <begin position="84"/>
        <end position="106"/>
    </location>
</feature>
<name>A0A8J1XNR5_OWEFU</name>
<dbReference type="GO" id="GO:0015347">
    <property type="term" value="F:sodium-independent organic anion transmembrane transporter activity"/>
    <property type="evidence" value="ECO:0007669"/>
    <property type="project" value="TreeGrafter"/>
</dbReference>
<dbReference type="Proteomes" id="UP000749559">
    <property type="component" value="Unassembled WGS sequence"/>
</dbReference>
<feature type="compositionally biased region" description="Polar residues" evidence="2">
    <location>
        <begin position="29"/>
        <end position="38"/>
    </location>
</feature>